<evidence type="ECO:0000256" key="1">
    <source>
        <dbReference type="SAM" id="Phobius"/>
    </source>
</evidence>
<gene>
    <name evidence="2" type="ORF">EJ05DRAFT_476336</name>
</gene>
<dbReference type="EMBL" id="ML996572">
    <property type="protein sequence ID" value="KAF2758063.1"/>
    <property type="molecule type" value="Genomic_DNA"/>
</dbReference>
<evidence type="ECO:0000313" key="3">
    <source>
        <dbReference type="Proteomes" id="UP000799437"/>
    </source>
</evidence>
<feature type="transmembrane region" description="Helical" evidence="1">
    <location>
        <begin position="58"/>
        <end position="76"/>
    </location>
</feature>
<dbReference type="PANTHER" id="PTHR32251:SF23">
    <property type="entry name" value="3-OXO-5-ALPHA-STEROID 4-DEHYDROGENASE (DUF1295)"/>
    <property type="match status" value="1"/>
</dbReference>
<dbReference type="Gene3D" id="1.20.120.1630">
    <property type="match status" value="1"/>
</dbReference>
<keyword evidence="3" id="KW-1185">Reference proteome</keyword>
<dbReference type="RefSeq" id="XP_033600514.1">
    <property type="nucleotide sequence ID" value="XM_033744007.1"/>
</dbReference>
<dbReference type="Pfam" id="PF06966">
    <property type="entry name" value="DUF1295"/>
    <property type="match status" value="1"/>
</dbReference>
<proteinExistence type="predicted"/>
<dbReference type="PANTHER" id="PTHR32251">
    <property type="entry name" value="3-OXO-5-ALPHA-STEROID 4-DEHYDROGENASE"/>
    <property type="match status" value="1"/>
</dbReference>
<dbReference type="GeneID" id="54485061"/>
<dbReference type="OrthoDB" id="201504at2759"/>
<keyword evidence="1" id="KW-1133">Transmembrane helix</keyword>
<sequence length="373" mass="42291">MLFFASALPAVKTLADCTSYTKTVAPFVPQLKTLPQQVWAHISNTDDLVKIYTNTNPLITAIAFALALAPIFLLLSEINKNYSQVDRVWSILPAVYNGHYALWAHLNGLPTQRLDNLLAFSVVWSLRLTFNYWRRGGYQIGSEDYRWEIVKNKVGPALMFIFNVVFISLAQSILLMMITMPTYVLMIAAKHSQPDMSFSDIVFARVLMGLVLLEFFADQQQWNYQGAKKQYRETAKVPPGYLRSDLDRGFISTGLWSFSRHPNFLAEQSIWVVLYQWSCFATDQYYNWAGIGALSYLFLFQASTWLTELLTAGKYPEYKTYQAKVGRFLPKLRALSTVPFEDEAEFALLEKEAQKKLAGAGAGAAASKKGKKK</sequence>
<evidence type="ECO:0000313" key="2">
    <source>
        <dbReference type="EMBL" id="KAF2758063.1"/>
    </source>
</evidence>
<dbReference type="AlphaFoldDB" id="A0A6A6W626"/>
<organism evidence="2 3">
    <name type="scientific">Pseudovirgaria hyperparasitica</name>
    <dbReference type="NCBI Taxonomy" id="470096"/>
    <lineage>
        <taxon>Eukaryota</taxon>
        <taxon>Fungi</taxon>
        <taxon>Dikarya</taxon>
        <taxon>Ascomycota</taxon>
        <taxon>Pezizomycotina</taxon>
        <taxon>Dothideomycetes</taxon>
        <taxon>Dothideomycetes incertae sedis</taxon>
        <taxon>Acrospermales</taxon>
        <taxon>Acrospermaceae</taxon>
        <taxon>Pseudovirgaria</taxon>
    </lineage>
</organism>
<accession>A0A6A6W626</accession>
<feature type="transmembrane region" description="Helical" evidence="1">
    <location>
        <begin position="198"/>
        <end position="217"/>
    </location>
</feature>
<keyword evidence="1" id="KW-0472">Membrane</keyword>
<name>A0A6A6W626_9PEZI</name>
<keyword evidence="1" id="KW-0812">Transmembrane</keyword>
<dbReference type="GO" id="GO:0016020">
    <property type="term" value="C:membrane"/>
    <property type="evidence" value="ECO:0007669"/>
    <property type="project" value="TreeGrafter"/>
</dbReference>
<dbReference type="Proteomes" id="UP000799437">
    <property type="component" value="Unassembled WGS sequence"/>
</dbReference>
<protein>
    <submittedName>
        <fullName evidence="2">DUF1295-domain-containing protein</fullName>
    </submittedName>
</protein>
<feature type="transmembrane region" description="Helical" evidence="1">
    <location>
        <begin position="154"/>
        <end position="178"/>
    </location>
</feature>
<reference evidence="2" key="1">
    <citation type="journal article" date="2020" name="Stud. Mycol.">
        <title>101 Dothideomycetes genomes: a test case for predicting lifestyles and emergence of pathogens.</title>
        <authorList>
            <person name="Haridas S."/>
            <person name="Albert R."/>
            <person name="Binder M."/>
            <person name="Bloem J."/>
            <person name="Labutti K."/>
            <person name="Salamov A."/>
            <person name="Andreopoulos B."/>
            <person name="Baker S."/>
            <person name="Barry K."/>
            <person name="Bills G."/>
            <person name="Bluhm B."/>
            <person name="Cannon C."/>
            <person name="Castanera R."/>
            <person name="Culley D."/>
            <person name="Daum C."/>
            <person name="Ezra D."/>
            <person name="Gonzalez J."/>
            <person name="Henrissat B."/>
            <person name="Kuo A."/>
            <person name="Liang C."/>
            <person name="Lipzen A."/>
            <person name="Lutzoni F."/>
            <person name="Magnuson J."/>
            <person name="Mondo S."/>
            <person name="Nolan M."/>
            <person name="Ohm R."/>
            <person name="Pangilinan J."/>
            <person name="Park H.-J."/>
            <person name="Ramirez L."/>
            <person name="Alfaro M."/>
            <person name="Sun H."/>
            <person name="Tritt A."/>
            <person name="Yoshinaga Y."/>
            <person name="Zwiers L.-H."/>
            <person name="Turgeon B."/>
            <person name="Goodwin S."/>
            <person name="Spatafora J."/>
            <person name="Crous P."/>
            <person name="Grigoriev I."/>
        </authorList>
    </citation>
    <scope>NUCLEOTIDE SEQUENCE</scope>
    <source>
        <strain evidence="2">CBS 121739</strain>
    </source>
</reference>
<dbReference type="InterPro" id="IPR010721">
    <property type="entry name" value="UstE-like"/>
</dbReference>